<evidence type="ECO:0000313" key="7">
    <source>
        <dbReference type="EMBL" id="CAL1133272.1"/>
    </source>
</evidence>
<evidence type="ECO:0000256" key="1">
    <source>
        <dbReference type="ARBA" id="ARBA00022614"/>
    </source>
</evidence>
<dbReference type="EMBL" id="CAMXCT020000520">
    <property type="protein sequence ID" value="CAL1133272.1"/>
    <property type="molecule type" value="Genomic_DNA"/>
</dbReference>
<evidence type="ECO:0000313" key="8">
    <source>
        <dbReference type="EMBL" id="CAL4767209.1"/>
    </source>
</evidence>
<feature type="domain" description="Disease resistance R13L4/SHOC-2-like LRR" evidence="5">
    <location>
        <begin position="77"/>
        <end position="157"/>
    </location>
</feature>
<dbReference type="PANTHER" id="PTHR48051:SF1">
    <property type="entry name" value="RAS SUPPRESSOR PROTEIN 1"/>
    <property type="match status" value="1"/>
</dbReference>
<dbReference type="GO" id="GO:0005737">
    <property type="term" value="C:cytoplasm"/>
    <property type="evidence" value="ECO:0007669"/>
    <property type="project" value="TreeGrafter"/>
</dbReference>
<evidence type="ECO:0000256" key="4">
    <source>
        <dbReference type="SAM" id="SignalP"/>
    </source>
</evidence>
<evidence type="ECO:0000256" key="3">
    <source>
        <dbReference type="SAM" id="Phobius"/>
    </source>
</evidence>
<dbReference type="Pfam" id="PF13855">
    <property type="entry name" value="LRR_8"/>
    <property type="match status" value="4"/>
</dbReference>
<name>A0A9P1FMV2_9DINO</name>
<feature type="transmembrane region" description="Helical" evidence="3">
    <location>
        <begin position="924"/>
        <end position="941"/>
    </location>
</feature>
<dbReference type="InterPro" id="IPR050216">
    <property type="entry name" value="LRR_domain-containing"/>
</dbReference>
<evidence type="ECO:0000259" key="5">
    <source>
        <dbReference type="Pfam" id="PF23598"/>
    </source>
</evidence>
<protein>
    <submittedName>
        <fullName evidence="8">Leucine rich repeat protein</fullName>
    </submittedName>
</protein>
<keyword evidence="3" id="KW-0472">Membrane</keyword>
<dbReference type="SUPFAM" id="SSF52058">
    <property type="entry name" value="L domain-like"/>
    <property type="match status" value="4"/>
</dbReference>
<keyword evidence="9" id="KW-1185">Reference proteome</keyword>
<dbReference type="FunFam" id="3.80.10.10:FF:000041">
    <property type="entry name" value="LRR receptor-like serine/threonine-protein kinase ERECTA"/>
    <property type="match status" value="1"/>
</dbReference>
<dbReference type="InterPro" id="IPR001611">
    <property type="entry name" value="Leu-rich_rpt"/>
</dbReference>
<reference evidence="6" key="1">
    <citation type="submission" date="2022-10" db="EMBL/GenBank/DDBJ databases">
        <authorList>
            <person name="Chen Y."/>
            <person name="Dougan E. K."/>
            <person name="Chan C."/>
            <person name="Rhodes N."/>
            <person name="Thang M."/>
        </authorList>
    </citation>
    <scope>NUCLEOTIDE SEQUENCE</scope>
</reference>
<dbReference type="InterPro" id="IPR055414">
    <property type="entry name" value="LRR_R13L4/SHOC2-like"/>
</dbReference>
<comment type="caution">
    <text evidence="6">The sequence shown here is derived from an EMBL/GenBank/DDBJ whole genome shotgun (WGS) entry which is preliminary data.</text>
</comment>
<feature type="transmembrane region" description="Helical" evidence="3">
    <location>
        <begin position="613"/>
        <end position="633"/>
    </location>
</feature>
<feature type="signal peptide" evidence="4">
    <location>
        <begin position="1"/>
        <end position="20"/>
    </location>
</feature>
<feature type="transmembrane region" description="Helical" evidence="3">
    <location>
        <begin position="1479"/>
        <end position="1500"/>
    </location>
</feature>
<feature type="transmembrane region" description="Helical" evidence="3">
    <location>
        <begin position="584"/>
        <end position="601"/>
    </location>
</feature>
<feature type="transmembrane region" description="Helical" evidence="3">
    <location>
        <begin position="874"/>
        <end position="897"/>
    </location>
</feature>
<dbReference type="InterPro" id="IPR003591">
    <property type="entry name" value="Leu-rich_rpt_typical-subtyp"/>
</dbReference>
<dbReference type="EMBL" id="CAMXCT030000520">
    <property type="protein sequence ID" value="CAL4767209.1"/>
    <property type="molecule type" value="Genomic_DNA"/>
</dbReference>
<feature type="transmembrane region" description="Helical" evidence="3">
    <location>
        <begin position="696"/>
        <end position="720"/>
    </location>
</feature>
<dbReference type="InterPro" id="IPR032675">
    <property type="entry name" value="LRR_dom_sf"/>
</dbReference>
<feature type="transmembrane region" description="Helical" evidence="3">
    <location>
        <begin position="1730"/>
        <end position="1752"/>
    </location>
</feature>
<keyword evidence="4" id="KW-0732">Signal</keyword>
<proteinExistence type="predicted"/>
<feature type="transmembrane region" description="Helical" evidence="3">
    <location>
        <begin position="947"/>
        <end position="969"/>
    </location>
</feature>
<dbReference type="SMART" id="SM00364">
    <property type="entry name" value="LRR_BAC"/>
    <property type="match status" value="21"/>
</dbReference>
<feature type="chain" id="PRO_5043272060" evidence="4">
    <location>
        <begin position="21"/>
        <end position="1796"/>
    </location>
</feature>
<dbReference type="EMBL" id="CAMXCT010000520">
    <property type="protein sequence ID" value="CAI3979897.1"/>
    <property type="molecule type" value="Genomic_DNA"/>
</dbReference>
<accession>A0A9P1FMV2</accession>
<feature type="transmembrane region" description="Helical" evidence="3">
    <location>
        <begin position="732"/>
        <end position="752"/>
    </location>
</feature>
<feature type="transmembrane region" description="Helical" evidence="3">
    <location>
        <begin position="1657"/>
        <end position="1684"/>
    </location>
</feature>
<evidence type="ECO:0000256" key="2">
    <source>
        <dbReference type="ARBA" id="ARBA00022737"/>
    </source>
</evidence>
<sequence length="1796" mass="199371">MLTFRRCVSIGLAFLCSVFATLPSAEVEALREIFQVASLPWEQGQDPCGLPQVQCDKGNQTTESLILNSLKLTWLSDSIGRLQSLESLHLQDNQLRSLPESIAQLKSLAVLFLNGNQLTALPVSVSQLPSLRELWLDNNYLTMLPDSVGQMKSLTSLYLKSNQVTSLPESMGQLQLSILDLDGNQLTMLPEPLTNLPLKYLLLASNQLMSLPESIAALQSLQVLRLPSNKLTSLPETISQLQNLINLDLHNNRLASLPDSIGNLKALRVLSLDSNRLNSLPESIANLSRLGSLFLDSNRLTSIPHLMSPYLLELRVAKNRLSIPPDLGQMMRLHVLSLHNNFLERLPPQSLTSLKHLKVALLHSNRIREPTEICQLGQGLRLETLYLHSNALRGKIPPCLSQFKSLEVLTLHRNALTGEVPKSLLGLPNLGVLTLHGNRLYGNLPLELATAPKLFFFSAHSNRFEGPIPPLHLRKDCVNDESFLSDFDSCDDFTVSGLWALECRSAEIALRCPKACGMCDNASARGPVLLLHDNRLSCTLPEEVTGWPKDVRSISLVGNMFLLQMGGILSAVAMFLLVLYRADATYYLCGSSFSSITVSNFSKPYRGHALIEWALAILWAVWIAVGAFFLRHAPTPRVAMVGEAMSWLECFLKFVYSCCWLCVVAVLSFPSVAYAVVSAIPHNNTMQLSAWWLQFFHYQAALVMVLVDMFITPKAVAFFADATGMRRSMLFMAARLGTMWLAAVLSTIYLTTHCMNGWTQLWKVCDDSTEDYKLFNISLGDNPILEPKADLCSAKESWWSDSACPRAVVNTMAPLLVSKMVTRAFLQPLITLLRWQMSYPEGGQLYMLRGLICTSRSLEPGQQASLLVTWAEVALLWGAFVPVLLPSVLLATGANMLMCKVGHGHFGVEHLARDKAATGMSRRYLHGSLCVLVCFQNWFAWSSGMHGRWLLLLIALIYALELGGFLSFWPDQRRSRVAILDDNPPDPRVFAKSMKHMETKSQDDQTVDDDITSVDTELDYYEHPGDGVPELCQPVAFAFFCVECHDGRTLRLHLIGRNITSLPESIGFNQLVSLPETIGSLRSLSSLDLTDNKLTRLPDSLGQLVRLHALYAGSNHLTALPESFNQLRQLNFLKLESNLLTQLPESLGGMHWLEHFDLDKNQLTSLPESLGDLDNLRTLSLGLNKLTFLPGAVSKLRKLVDLNVRNNQLASLPDSVGNLSNLRVLTLDSNRLSSLPESVGSLRLITLRLNSNRLTSIPHLSSPHLVILRVAKNRLRNLPDLRGKTKLRVLSVHHNRLETLSQSSGGLKALNVVLLHSNRIHDSTEICRIGIVDLKVLYLHGNALRVIPPCLSQLKSLEVLTLHRNALTGEVPGRLFELPKLNVLTLHGNRLHGTLPQELATAPGLFFFSAHSNRLAGPIPSLNLHQDCVDDASFVRETTTWWDWFLKFVYSCCWFCIVAVLSLPSVAFALAWWVTFFHYQAAFVIVLVDMFITPQVVAMFSDATGMRRSMLSTSARLGTMWFGAVLSTVYLTTHCMNGWTQLWNVCDENTEAYKLFNISLGGNPILEPKADLCSAKESWWSDSACPRAVVNTMAPLLVSKMVSRAFLQPLITLLKWQLSYLDRGKLYILGSGGWMCTSGCLGHASQANLLVTLAEVALLWGAVVPVLLPAVLLATGTNMLMCKVGHGHFGVDRLDTAATGMSRRYLHGSLCVLVCFQNWFAWSSGMHGRWLLLLTALIYVLELGGFLSFGYVQTRNMVAIVNDRCPPSNGDNDVEMIRGKASNHGLRVHGASRSES</sequence>
<keyword evidence="1" id="KW-0433">Leucine-rich repeat</keyword>
<dbReference type="PANTHER" id="PTHR48051">
    <property type="match status" value="1"/>
</dbReference>
<keyword evidence="3" id="KW-0812">Transmembrane</keyword>
<dbReference type="SMART" id="SM00369">
    <property type="entry name" value="LRR_TYP"/>
    <property type="match status" value="23"/>
</dbReference>
<gene>
    <name evidence="6" type="ORF">C1SCF055_LOCUS7817</name>
</gene>
<dbReference type="Proteomes" id="UP001152797">
    <property type="component" value="Unassembled WGS sequence"/>
</dbReference>
<evidence type="ECO:0000313" key="6">
    <source>
        <dbReference type="EMBL" id="CAI3979897.1"/>
    </source>
</evidence>
<keyword evidence="3" id="KW-1133">Transmembrane helix</keyword>
<organism evidence="6">
    <name type="scientific">Cladocopium goreaui</name>
    <dbReference type="NCBI Taxonomy" id="2562237"/>
    <lineage>
        <taxon>Eukaryota</taxon>
        <taxon>Sar</taxon>
        <taxon>Alveolata</taxon>
        <taxon>Dinophyceae</taxon>
        <taxon>Suessiales</taxon>
        <taxon>Symbiodiniaceae</taxon>
        <taxon>Cladocopium</taxon>
    </lineage>
</organism>
<reference evidence="7" key="2">
    <citation type="submission" date="2024-04" db="EMBL/GenBank/DDBJ databases">
        <authorList>
            <person name="Chen Y."/>
            <person name="Shah S."/>
            <person name="Dougan E. K."/>
            <person name="Thang M."/>
            <person name="Chan C."/>
        </authorList>
    </citation>
    <scope>NUCLEOTIDE SEQUENCE [LARGE SCALE GENOMIC DNA]</scope>
</reference>
<keyword evidence="2" id="KW-0677">Repeat</keyword>
<evidence type="ECO:0000313" key="9">
    <source>
        <dbReference type="Proteomes" id="UP001152797"/>
    </source>
</evidence>
<dbReference type="Pfam" id="PF23598">
    <property type="entry name" value="LRR_14"/>
    <property type="match status" value="1"/>
</dbReference>
<feature type="transmembrane region" description="Helical" evidence="3">
    <location>
        <begin position="1448"/>
        <end position="1473"/>
    </location>
</feature>
<dbReference type="OrthoDB" id="277458at2759"/>
<dbReference type="Gene3D" id="3.80.10.10">
    <property type="entry name" value="Ribonuclease Inhibitor"/>
    <property type="match status" value="7"/>
</dbReference>
<dbReference type="PROSITE" id="PS51450">
    <property type="entry name" value="LRR"/>
    <property type="match status" value="11"/>
</dbReference>
<feature type="transmembrane region" description="Helical" evidence="3">
    <location>
        <begin position="556"/>
        <end position="577"/>
    </location>
</feature>
<feature type="transmembrane region" description="Helical" evidence="3">
    <location>
        <begin position="654"/>
        <end position="676"/>
    </location>
</feature>